<dbReference type="CDD" id="cd00834">
    <property type="entry name" value="KAS_I_II"/>
    <property type="match status" value="1"/>
</dbReference>
<dbReference type="GO" id="GO:0004315">
    <property type="term" value="F:3-oxoacyl-[acyl-carrier-protein] synthase activity"/>
    <property type="evidence" value="ECO:0007669"/>
    <property type="project" value="UniProtKB-EC"/>
</dbReference>
<feature type="domain" description="Ketosynthase family 3 (KS3)" evidence="19">
    <location>
        <begin position="1"/>
        <end position="401"/>
    </location>
</feature>
<dbReference type="GO" id="GO:0006633">
    <property type="term" value="P:fatty acid biosynthetic process"/>
    <property type="evidence" value="ECO:0007669"/>
    <property type="project" value="UniProtKB-UniPathway"/>
</dbReference>
<evidence type="ECO:0000256" key="2">
    <source>
        <dbReference type="ARBA" id="ARBA00005194"/>
    </source>
</evidence>
<keyword evidence="7" id="KW-0444">Lipid biosynthesis</keyword>
<evidence type="ECO:0000256" key="3">
    <source>
        <dbReference type="ARBA" id="ARBA00008467"/>
    </source>
</evidence>
<dbReference type="PROSITE" id="PS52004">
    <property type="entry name" value="KS3_2"/>
    <property type="match status" value="1"/>
</dbReference>
<keyword evidence="9" id="KW-0276">Fatty acid metabolism</keyword>
<comment type="pathway">
    <text evidence="2">Lipid metabolism; fatty acid biosynthesis.</text>
</comment>
<evidence type="ECO:0000256" key="10">
    <source>
        <dbReference type="ARBA" id="ARBA00023098"/>
    </source>
</evidence>
<proteinExistence type="inferred from homology"/>
<evidence type="ECO:0000256" key="9">
    <source>
        <dbReference type="ARBA" id="ARBA00022832"/>
    </source>
</evidence>
<evidence type="ECO:0000256" key="8">
    <source>
        <dbReference type="ARBA" id="ARBA00022679"/>
    </source>
</evidence>
<evidence type="ECO:0000313" key="20">
    <source>
        <dbReference type="EMBL" id="RZO28592.1"/>
    </source>
</evidence>
<keyword evidence="12 20" id="KW-0012">Acyltransferase</keyword>
<evidence type="ECO:0000256" key="13">
    <source>
        <dbReference type="ARBA" id="ARBA00039450"/>
    </source>
</evidence>
<dbReference type="AlphaFoldDB" id="A0A520N522"/>
<keyword evidence="8 18" id="KW-0808">Transferase</keyword>
<evidence type="ECO:0000256" key="18">
    <source>
        <dbReference type="RuleBase" id="RU003694"/>
    </source>
</evidence>
<comment type="subcellular location">
    <subcellularLocation>
        <location evidence="1">Cytoplasm</location>
    </subcellularLocation>
</comment>
<dbReference type="Gene3D" id="3.40.47.10">
    <property type="match status" value="2"/>
</dbReference>
<evidence type="ECO:0000256" key="11">
    <source>
        <dbReference type="ARBA" id="ARBA00023160"/>
    </source>
</evidence>
<evidence type="ECO:0000256" key="1">
    <source>
        <dbReference type="ARBA" id="ARBA00004496"/>
    </source>
</evidence>
<dbReference type="InterPro" id="IPR020841">
    <property type="entry name" value="PKS_Beta-ketoAc_synthase_dom"/>
</dbReference>
<dbReference type="EMBL" id="SHBF01000001">
    <property type="protein sequence ID" value="RZO28592.1"/>
    <property type="molecule type" value="Genomic_DNA"/>
</dbReference>
<evidence type="ECO:0000256" key="17">
    <source>
        <dbReference type="ARBA" id="ARBA00048506"/>
    </source>
</evidence>
<dbReference type="PANTHER" id="PTHR11712:SF306">
    <property type="entry name" value="3-OXOACYL-[ACYL-CARRIER-PROTEIN] SYNTHASE 1"/>
    <property type="match status" value="1"/>
</dbReference>
<evidence type="ECO:0000256" key="12">
    <source>
        <dbReference type="ARBA" id="ARBA00023315"/>
    </source>
</evidence>
<dbReference type="UniPathway" id="UPA00094"/>
<dbReference type="PROSITE" id="PS00606">
    <property type="entry name" value="KS3_1"/>
    <property type="match status" value="1"/>
</dbReference>
<evidence type="ECO:0000313" key="21">
    <source>
        <dbReference type="Proteomes" id="UP000318710"/>
    </source>
</evidence>
<dbReference type="Pfam" id="PF00109">
    <property type="entry name" value="ketoacyl-synt"/>
    <property type="match status" value="1"/>
</dbReference>
<evidence type="ECO:0000256" key="7">
    <source>
        <dbReference type="ARBA" id="ARBA00022516"/>
    </source>
</evidence>
<accession>A0A520N522</accession>
<comment type="catalytic activity">
    <reaction evidence="16">
        <text>(3Z)-decenoyl-[ACP] + malonyl-[ACP] + H(+) = 3-oxo-(5Z)-dodecenoyl-[ACP] + holo-[ACP] + CO2</text>
        <dbReference type="Rhea" id="RHEA:54940"/>
        <dbReference type="Rhea" id="RHEA-COMP:9623"/>
        <dbReference type="Rhea" id="RHEA-COMP:9685"/>
        <dbReference type="Rhea" id="RHEA-COMP:9927"/>
        <dbReference type="Rhea" id="RHEA-COMP:14042"/>
        <dbReference type="ChEBI" id="CHEBI:15378"/>
        <dbReference type="ChEBI" id="CHEBI:16526"/>
        <dbReference type="ChEBI" id="CHEBI:64479"/>
        <dbReference type="ChEBI" id="CHEBI:78449"/>
        <dbReference type="ChEBI" id="CHEBI:78798"/>
        <dbReference type="ChEBI" id="CHEBI:138410"/>
    </reaction>
    <physiologicalReaction direction="left-to-right" evidence="16">
        <dbReference type="Rhea" id="RHEA:54941"/>
    </physiologicalReaction>
</comment>
<evidence type="ECO:0000256" key="6">
    <source>
        <dbReference type="ARBA" id="ARBA00022490"/>
    </source>
</evidence>
<dbReference type="InterPro" id="IPR014030">
    <property type="entry name" value="Ketoacyl_synth_N"/>
</dbReference>
<keyword evidence="6" id="KW-0963">Cytoplasm</keyword>
<dbReference type="InterPro" id="IPR000794">
    <property type="entry name" value="Beta-ketoacyl_synthase"/>
</dbReference>
<dbReference type="PANTHER" id="PTHR11712">
    <property type="entry name" value="POLYKETIDE SYNTHASE-RELATED"/>
    <property type="match status" value="1"/>
</dbReference>
<dbReference type="FunFam" id="3.40.47.10:FF:000018">
    <property type="entry name" value="3-oxoacyl-[acyl-carrier-protein] synthase 2"/>
    <property type="match status" value="1"/>
</dbReference>
<evidence type="ECO:0000256" key="16">
    <source>
        <dbReference type="ARBA" id="ARBA00048121"/>
    </source>
</evidence>
<keyword evidence="10" id="KW-0443">Lipid metabolism</keyword>
<organism evidence="20 21">
    <name type="scientific">SAR86 cluster bacterium</name>
    <dbReference type="NCBI Taxonomy" id="2030880"/>
    <lineage>
        <taxon>Bacteria</taxon>
        <taxon>Pseudomonadati</taxon>
        <taxon>Pseudomonadota</taxon>
        <taxon>Gammaproteobacteria</taxon>
        <taxon>SAR86 cluster</taxon>
    </lineage>
</organism>
<keyword evidence="11" id="KW-0275">Fatty acid biosynthesis</keyword>
<reference evidence="20 21" key="1">
    <citation type="submission" date="2019-02" db="EMBL/GenBank/DDBJ databases">
        <title>Prokaryotic population dynamics and viral predation in marine succession experiment using metagenomics: the confinement effect.</title>
        <authorList>
            <person name="Haro-Moreno J.M."/>
            <person name="Rodriguez-Valera F."/>
            <person name="Lopez-Perez M."/>
        </authorList>
    </citation>
    <scope>NUCLEOTIDE SEQUENCE [LARGE SCALE GENOMIC DNA]</scope>
    <source>
        <strain evidence="20">MED-G160</strain>
    </source>
</reference>
<comment type="caution">
    <text evidence="20">The sequence shown here is derived from an EMBL/GenBank/DDBJ whole genome shotgun (WGS) entry which is preliminary data.</text>
</comment>
<evidence type="ECO:0000256" key="5">
    <source>
        <dbReference type="ARBA" id="ARBA00013191"/>
    </source>
</evidence>
<dbReference type="InterPro" id="IPR014031">
    <property type="entry name" value="Ketoacyl_synth_C"/>
</dbReference>
<dbReference type="InterPro" id="IPR018201">
    <property type="entry name" value="Ketoacyl_synth_AS"/>
</dbReference>
<evidence type="ECO:0000256" key="15">
    <source>
        <dbReference type="ARBA" id="ARBA00042143"/>
    </source>
</evidence>
<dbReference type="EC" id="2.3.1.41" evidence="5"/>
<name>A0A520N522_9GAMM</name>
<dbReference type="Pfam" id="PF02801">
    <property type="entry name" value="Ketoacyl-synt_C"/>
    <property type="match status" value="1"/>
</dbReference>
<comment type="subunit">
    <text evidence="4">Homodimer.</text>
</comment>
<dbReference type="Proteomes" id="UP000318710">
    <property type="component" value="Unassembled WGS sequence"/>
</dbReference>
<dbReference type="SUPFAM" id="SSF53901">
    <property type="entry name" value="Thiolase-like"/>
    <property type="match status" value="2"/>
</dbReference>
<sequence>MRNVVITGVGIKSCIGNDYAEVLANLQNAKSGIVFNEKYSEMGFRSCVSGSVNIDLSEHIDRKLLRFMGESAGYAYLATKDALKMAGIDESHLDSPKIGIVAGSGGASTRVMLESGDIAREKGPKRIGPYGVTKSMSSSISAIIATALKLKGINYSISSACATSAHCIGHAADLIKSGEQDVVIAGGSDDEHWSSSCLFDAMGALSSNFNSTPTIASRPYDSNRDGFVISGGAGMIILEDEEHAKKRGANILAKLSGYFANSDGYDMVAPSGEGASRCMQGAIDNSKIKIDYINTHGTSTPVGDVAEINAIKTLFNSETPMISSTKSMTGHSLGATGAHEAIYSIMMINENFIAPSINIESLCDDAEGLDIVTETRNTSINNVLSNSFGFGGTNASLVISRYQ</sequence>
<dbReference type="SMART" id="SM00825">
    <property type="entry name" value="PKS_KS"/>
    <property type="match status" value="1"/>
</dbReference>
<gene>
    <name evidence="20" type="ORF">EVA93_00295</name>
</gene>
<dbReference type="GO" id="GO:0005829">
    <property type="term" value="C:cytosol"/>
    <property type="evidence" value="ECO:0007669"/>
    <property type="project" value="TreeGrafter"/>
</dbReference>
<protein>
    <recommendedName>
        <fullName evidence="13">3-oxoacyl-[acyl-carrier-protein] synthase 1</fullName>
        <ecNumber evidence="5">2.3.1.41</ecNumber>
    </recommendedName>
    <alternativeName>
        <fullName evidence="14">3-oxoacyl-[acyl-carrier-protein] synthase I</fullName>
    </alternativeName>
    <alternativeName>
        <fullName evidence="15">Beta-ketoacyl-ACP synthase I</fullName>
    </alternativeName>
</protein>
<evidence type="ECO:0000256" key="14">
    <source>
        <dbReference type="ARBA" id="ARBA00041620"/>
    </source>
</evidence>
<comment type="similarity">
    <text evidence="3 18">Belongs to the thiolase-like superfamily. Beta-ketoacyl-ACP synthases family.</text>
</comment>
<comment type="catalytic activity">
    <reaction evidence="17">
        <text>a fatty acyl-[ACP] + malonyl-[ACP] + H(+) = a 3-oxoacyl-[ACP] + holo-[ACP] + CO2</text>
        <dbReference type="Rhea" id="RHEA:22836"/>
        <dbReference type="Rhea" id="RHEA-COMP:9623"/>
        <dbReference type="Rhea" id="RHEA-COMP:9685"/>
        <dbReference type="Rhea" id="RHEA-COMP:9916"/>
        <dbReference type="Rhea" id="RHEA-COMP:14125"/>
        <dbReference type="ChEBI" id="CHEBI:15378"/>
        <dbReference type="ChEBI" id="CHEBI:16526"/>
        <dbReference type="ChEBI" id="CHEBI:64479"/>
        <dbReference type="ChEBI" id="CHEBI:78449"/>
        <dbReference type="ChEBI" id="CHEBI:78776"/>
        <dbReference type="ChEBI" id="CHEBI:138651"/>
        <dbReference type="EC" id="2.3.1.41"/>
    </reaction>
    <physiologicalReaction direction="left-to-right" evidence="17">
        <dbReference type="Rhea" id="RHEA:22837"/>
    </physiologicalReaction>
</comment>
<dbReference type="InterPro" id="IPR016039">
    <property type="entry name" value="Thiolase-like"/>
</dbReference>
<evidence type="ECO:0000259" key="19">
    <source>
        <dbReference type="PROSITE" id="PS52004"/>
    </source>
</evidence>
<evidence type="ECO:0000256" key="4">
    <source>
        <dbReference type="ARBA" id="ARBA00011738"/>
    </source>
</evidence>